<proteinExistence type="predicted"/>
<feature type="compositionally biased region" description="Low complexity" evidence="1">
    <location>
        <begin position="74"/>
        <end position="85"/>
    </location>
</feature>
<evidence type="ECO:0000313" key="3">
    <source>
        <dbReference type="Proteomes" id="UP000567885"/>
    </source>
</evidence>
<reference evidence="2 3" key="1">
    <citation type="submission" date="2020-05" db="EMBL/GenBank/DDBJ databases">
        <title>Identification and distribution of gene clusters putatively required for synthesis of sphingolipid metabolism inhibitors in phylogenetically diverse species of the filamentous fungus Fusarium.</title>
        <authorList>
            <person name="Kim H.-S."/>
            <person name="Busman M."/>
            <person name="Brown D.W."/>
            <person name="Divon H."/>
            <person name="Uhlig S."/>
            <person name="Proctor R.H."/>
        </authorList>
    </citation>
    <scope>NUCLEOTIDE SEQUENCE [LARGE SCALE GENOMIC DNA]</scope>
    <source>
        <strain evidence="2 3">NRRL 20693</strain>
    </source>
</reference>
<dbReference type="EMBL" id="JAAGWQ010000039">
    <property type="protein sequence ID" value="KAF5675522.1"/>
    <property type="molecule type" value="Genomic_DNA"/>
</dbReference>
<feature type="region of interest" description="Disordered" evidence="1">
    <location>
        <begin position="74"/>
        <end position="104"/>
    </location>
</feature>
<dbReference type="Proteomes" id="UP000567885">
    <property type="component" value="Unassembled WGS sequence"/>
</dbReference>
<evidence type="ECO:0000313" key="2">
    <source>
        <dbReference type="EMBL" id="KAF5675522.1"/>
    </source>
</evidence>
<gene>
    <name evidence="2" type="ORF">FHETE_2519</name>
</gene>
<organism evidence="2 3">
    <name type="scientific">Fusarium heterosporum</name>
    <dbReference type="NCBI Taxonomy" id="42747"/>
    <lineage>
        <taxon>Eukaryota</taxon>
        <taxon>Fungi</taxon>
        <taxon>Dikarya</taxon>
        <taxon>Ascomycota</taxon>
        <taxon>Pezizomycotina</taxon>
        <taxon>Sordariomycetes</taxon>
        <taxon>Hypocreomycetidae</taxon>
        <taxon>Hypocreales</taxon>
        <taxon>Nectriaceae</taxon>
        <taxon>Fusarium</taxon>
        <taxon>Fusarium heterosporum species complex</taxon>
    </lineage>
</organism>
<accession>A0A8H5TTX7</accession>
<protein>
    <submittedName>
        <fullName evidence="2">Uncharacterized protein</fullName>
    </submittedName>
</protein>
<sequence length="104" mass="10938">MSSSSGYQDLSMAAREFYSDSTDTDWTGSAAGYDDFQLTHHELEVLRLCAEAAASTGNMPNGSILEYTLDASPVSNLSSTSSSTETDTRENSVVPSDGEGLLAG</sequence>
<comment type="caution">
    <text evidence="2">The sequence shown here is derived from an EMBL/GenBank/DDBJ whole genome shotgun (WGS) entry which is preliminary data.</text>
</comment>
<name>A0A8H5TTX7_FUSHE</name>
<keyword evidence="3" id="KW-1185">Reference proteome</keyword>
<dbReference type="AlphaFoldDB" id="A0A8H5TTX7"/>
<evidence type="ECO:0000256" key="1">
    <source>
        <dbReference type="SAM" id="MobiDB-lite"/>
    </source>
</evidence>